<dbReference type="OrthoDB" id="8363518at2"/>
<dbReference type="AlphaFoldDB" id="A0A4V3AN62"/>
<evidence type="ECO:0000313" key="3">
    <source>
        <dbReference type="Proteomes" id="UP000295238"/>
    </source>
</evidence>
<name>A0A4V3AN62_9HYPH</name>
<feature type="region of interest" description="Disordered" evidence="1">
    <location>
        <begin position="95"/>
        <end position="119"/>
    </location>
</feature>
<protein>
    <submittedName>
        <fullName evidence="2">Uncharacterized protein</fullName>
    </submittedName>
</protein>
<feature type="region of interest" description="Disordered" evidence="1">
    <location>
        <begin position="1"/>
        <end position="22"/>
    </location>
</feature>
<dbReference type="EMBL" id="SMTL01000011">
    <property type="protein sequence ID" value="TDK29603.1"/>
    <property type="molecule type" value="Genomic_DNA"/>
</dbReference>
<evidence type="ECO:0000313" key="2">
    <source>
        <dbReference type="EMBL" id="TDK29603.1"/>
    </source>
</evidence>
<keyword evidence="3" id="KW-1185">Reference proteome</keyword>
<dbReference type="SUPFAM" id="SSF160631">
    <property type="entry name" value="SMI1/KNR4-like"/>
    <property type="match status" value="1"/>
</dbReference>
<organism evidence="2 3">
    <name type="scientific">Rhizobium deserti</name>
    <dbReference type="NCBI Taxonomy" id="2547961"/>
    <lineage>
        <taxon>Bacteria</taxon>
        <taxon>Pseudomonadati</taxon>
        <taxon>Pseudomonadota</taxon>
        <taxon>Alphaproteobacteria</taxon>
        <taxon>Hyphomicrobiales</taxon>
        <taxon>Rhizobiaceae</taxon>
        <taxon>Rhizobium/Agrobacterium group</taxon>
        <taxon>Rhizobium</taxon>
    </lineage>
</organism>
<evidence type="ECO:0000256" key="1">
    <source>
        <dbReference type="SAM" id="MobiDB-lite"/>
    </source>
</evidence>
<dbReference type="RefSeq" id="WP_133318423.1">
    <property type="nucleotide sequence ID" value="NZ_SMTL01000011.1"/>
</dbReference>
<proteinExistence type="predicted"/>
<dbReference type="Proteomes" id="UP000295238">
    <property type="component" value="Unassembled WGS sequence"/>
</dbReference>
<dbReference type="InterPro" id="IPR037883">
    <property type="entry name" value="Knr4/Smi1-like_sf"/>
</dbReference>
<comment type="caution">
    <text evidence="2">The sequence shown here is derived from an EMBL/GenBank/DDBJ whole genome shotgun (WGS) entry which is preliminary data.</text>
</comment>
<reference evidence="2 3" key="1">
    <citation type="submission" date="2019-03" db="EMBL/GenBank/DDBJ databases">
        <title>Rhizobium sp. nov., an bacterium isolated from biocrust in Mu Us Desert.</title>
        <authorList>
            <person name="Lixiong L."/>
        </authorList>
    </citation>
    <scope>NUCLEOTIDE SEQUENCE [LARGE SCALE GENOMIC DNA]</scope>
    <source>
        <strain evidence="2 3">SPY-1</strain>
    </source>
</reference>
<gene>
    <name evidence="2" type="ORF">E2F50_22445</name>
</gene>
<sequence length="119" mass="13048">MMDQALNDILSRPDEMGRPGKPVTLKHIEDFESSQGHALPPELTEYWLAYGARRLGSKAIYTFTTKAVFPSGKRTKVDVGAIAGPAAMIEARERYTDPPQGNSGPRLPKGLYPLTFNDG</sequence>
<accession>A0A4V3AN62</accession>